<dbReference type="PANTHER" id="PTHR11339">
    <property type="entry name" value="EXTRACELLULAR MATRIX GLYCOPROTEIN RELATED"/>
    <property type="match status" value="1"/>
</dbReference>
<proteinExistence type="predicted"/>
<evidence type="ECO:0000259" key="3">
    <source>
        <dbReference type="PROSITE" id="PS51233"/>
    </source>
</evidence>
<dbReference type="InterPro" id="IPR036084">
    <property type="entry name" value="Ser_inhib-like_sf"/>
</dbReference>
<dbReference type="CDD" id="cd19941">
    <property type="entry name" value="TIL"/>
    <property type="match status" value="2"/>
</dbReference>
<reference evidence="4 5" key="1">
    <citation type="journal article" date="2022" name="Gigascience">
        <title>A chromosome-level genome assembly and annotation of the desert horned lizard, Phrynosoma platyrhinos, provides insight into chromosomal rearrangements among reptiles.</title>
        <authorList>
            <person name="Koochekian N."/>
            <person name="Ascanio A."/>
            <person name="Farleigh K."/>
            <person name="Card D.C."/>
            <person name="Schield D.R."/>
            <person name="Castoe T.A."/>
            <person name="Jezkova T."/>
        </authorList>
    </citation>
    <scope>NUCLEOTIDE SEQUENCE [LARGE SCALE GENOMIC DNA]</scope>
    <source>
        <strain evidence="4">NK-2021</strain>
    </source>
</reference>
<dbReference type="SMART" id="SM00832">
    <property type="entry name" value="C8"/>
    <property type="match status" value="2"/>
</dbReference>
<dbReference type="PROSITE" id="PS51233">
    <property type="entry name" value="VWFD"/>
    <property type="match status" value="4"/>
</dbReference>
<dbReference type="InterPro" id="IPR025615">
    <property type="entry name" value="TILa_dom"/>
</dbReference>
<evidence type="ECO:0000256" key="2">
    <source>
        <dbReference type="ARBA" id="ARBA00023180"/>
    </source>
</evidence>
<gene>
    <name evidence="4" type="ORF">JD844_005638</name>
</gene>
<evidence type="ECO:0000313" key="5">
    <source>
        <dbReference type="Proteomes" id="UP000826234"/>
    </source>
</evidence>
<accession>A0ABQ7TNF7</accession>
<keyword evidence="2" id="KW-0325">Glycoprotein</keyword>
<dbReference type="EMBL" id="JAIPUX010000035">
    <property type="protein sequence ID" value="KAH0631347.1"/>
    <property type="molecule type" value="Genomic_DNA"/>
</dbReference>
<dbReference type="Gene3D" id="2.10.25.10">
    <property type="entry name" value="Laminin"/>
    <property type="match status" value="2"/>
</dbReference>
<evidence type="ECO:0000256" key="1">
    <source>
        <dbReference type="ARBA" id="ARBA00023157"/>
    </source>
</evidence>
<organism evidence="4 5">
    <name type="scientific">Phrynosoma platyrhinos</name>
    <name type="common">Desert horned lizard</name>
    <dbReference type="NCBI Taxonomy" id="52577"/>
    <lineage>
        <taxon>Eukaryota</taxon>
        <taxon>Metazoa</taxon>
        <taxon>Chordata</taxon>
        <taxon>Craniata</taxon>
        <taxon>Vertebrata</taxon>
        <taxon>Euteleostomi</taxon>
        <taxon>Lepidosauria</taxon>
        <taxon>Squamata</taxon>
        <taxon>Bifurcata</taxon>
        <taxon>Unidentata</taxon>
        <taxon>Episquamata</taxon>
        <taxon>Toxicofera</taxon>
        <taxon>Iguania</taxon>
        <taxon>Phrynosomatidae</taxon>
        <taxon>Phrynosomatinae</taxon>
        <taxon>Phrynosoma</taxon>
    </lineage>
</organism>
<dbReference type="InterPro" id="IPR050780">
    <property type="entry name" value="Mucin_vWF_Thrombospondin_sf"/>
</dbReference>
<dbReference type="SMART" id="SM00216">
    <property type="entry name" value="VWD"/>
    <property type="match status" value="2"/>
</dbReference>
<sequence>MNLPIMLASGKLYAYYTGSAVLIQTDFRLSISYDWAYYMSVSVPETYSGSLCGLGGDFNGIPYDDLRTPNGTLVQDAVDFGDSWKDASSSFHCTAVGHISTCSETELAQYRSHIYCGIIGDESGPFKDCIDPADSQIYMESCVRDINDMFYLLPVHLKNQGIAIYQHGFYAIVKADFGLTVSYDLVHSLFITLSPKYQDQVCGLCGSFHGAAAADSMAQDAYTVKHHLDHIRDWILPAINLGSTSSTAFGQKEHLVQSKSRCWIIQNPEGPFASCHSIVDPEPYLTNCIFDLYTSSGDIEILCSSIQTYVAACQRANVTLWPWRTEFFCAAECPSRSHYELCKPSCQDLCVGSTFKHLCSSLCSEGCVCDDGYLWNGDECVRPELCGCEYNGRYYNVGDLLWLSDCTQRCSCGAFSTFRCIPASCNHGQRCALKEGKLGCINQLATCTISGDPHYFTFDGAVVHFQGTCAYEISKTSDSVADFSFRVVAANKNFQSPRVSFLYRVEIWLSSKQFNSHVVLEQGKDVQVDGRQTLLPTELKHLANITQRKNVVTLRAHPSLEIQYNGRHALFVRVGPEYWGKLRGMCGNFNGIHGDDKVLPDGEKAMNDSQFGNAWIAGTERYTNSFSKCLPALFRCLNDVKTSEPCINLQEFEEMCGILRNHSGPFSECHWHEDPAPYYESCIYDLCYYGTGDRMLCAAIEAYEEMCEIVGVNVPNWRKELGCGEQGVYFIIGLYCTPVACKCVAAQLVMCKGIVHSLNNNSCPANAYYDYCGTACPATCTDITAPTNCSKPCVAGCFCQQGHVLNADVCIPLEECGCRMNGHNYQVGEEVILTDTCSKRCSCKQPSHPMECQDHACGPLEICKVMGGIRSCYPVTYGTMWAFGYLHYITFDGVTFDYQGPCRYLLSKFCGPPNNLPAFSLWVSNEHKGSIAVSGIKLIELDVYGERITVVGGQEGKVQVRGSFYKLWRTES</sequence>
<comment type="caution">
    <text evidence="4">The sequence shown here is derived from an EMBL/GenBank/DDBJ whole genome shotgun (WGS) entry which is preliminary data.</text>
</comment>
<dbReference type="Pfam" id="PF12714">
    <property type="entry name" value="TILa"/>
    <property type="match status" value="2"/>
</dbReference>
<dbReference type="InterPro" id="IPR014853">
    <property type="entry name" value="VWF/SSPO/ZAN-like_Cys-rich_dom"/>
</dbReference>
<feature type="domain" description="VWFD" evidence="3">
    <location>
        <begin position="878"/>
        <end position="972"/>
    </location>
</feature>
<feature type="domain" description="VWFD" evidence="3">
    <location>
        <begin position="146"/>
        <end position="244"/>
    </location>
</feature>
<dbReference type="Pfam" id="PF08742">
    <property type="entry name" value="C8"/>
    <property type="match status" value="2"/>
</dbReference>
<dbReference type="Pfam" id="PF00094">
    <property type="entry name" value="VWD"/>
    <property type="match status" value="4"/>
</dbReference>
<feature type="domain" description="VWFD" evidence="3">
    <location>
        <begin position="1"/>
        <end position="94"/>
    </location>
</feature>
<keyword evidence="5" id="KW-1185">Reference proteome</keyword>
<dbReference type="SUPFAM" id="SSF57567">
    <property type="entry name" value="Serine protease inhibitors"/>
    <property type="match status" value="2"/>
</dbReference>
<dbReference type="Pfam" id="PF01826">
    <property type="entry name" value="TIL"/>
    <property type="match status" value="2"/>
</dbReference>
<dbReference type="InterPro" id="IPR002919">
    <property type="entry name" value="TIL_dom"/>
</dbReference>
<dbReference type="PANTHER" id="PTHR11339:SF373">
    <property type="entry name" value="VWFD DOMAIN-CONTAINING PROTEIN"/>
    <property type="match status" value="1"/>
</dbReference>
<dbReference type="InterPro" id="IPR001846">
    <property type="entry name" value="VWF_type-D"/>
</dbReference>
<protein>
    <recommendedName>
        <fullName evidence="3">VWFD domain-containing protein</fullName>
    </recommendedName>
</protein>
<name>A0ABQ7TNF7_PHRPL</name>
<feature type="domain" description="VWFD" evidence="3">
    <location>
        <begin position="445"/>
        <end position="630"/>
    </location>
</feature>
<evidence type="ECO:0000313" key="4">
    <source>
        <dbReference type="EMBL" id="KAH0631347.1"/>
    </source>
</evidence>
<keyword evidence="1" id="KW-1015">Disulfide bond</keyword>
<dbReference type="Proteomes" id="UP000826234">
    <property type="component" value="Unassembled WGS sequence"/>
</dbReference>